<feature type="region of interest" description="Disordered" evidence="1">
    <location>
        <begin position="37"/>
        <end position="67"/>
    </location>
</feature>
<dbReference type="InterPro" id="IPR045175">
    <property type="entry name" value="M28_fam"/>
</dbReference>
<reference evidence="3 4" key="1">
    <citation type="submission" date="2021-01" db="EMBL/GenBank/DDBJ databases">
        <title>Genome seq and assembly of Nocardiodes sp. G10.</title>
        <authorList>
            <person name="Chhetri G."/>
        </authorList>
    </citation>
    <scope>NUCLEOTIDE SEQUENCE [LARGE SCALE GENOMIC DNA]</scope>
    <source>
        <strain evidence="3 4">G10</strain>
    </source>
</reference>
<gene>
    <name evidence="3" type="ORF">JI751_11105</name>
</gene>
<dbReference type="Proteomes" id="UP000636918">
    <property type="component" value="Unassembled WGS sequence"/>
</dbReference>
<protein>
    <submittedName>
        <fullName evidence="3">M28 family peptidase</fullName>
    </submittedName>
</protein>
<evidence type="ECO:0000256" key="1">
    <source>
        <dbReference type="SAM" id="MobiDB-lite"/>
    </source>
</evidence>
<sequence>MGGVGIVRDGTLLYWGGLVTEADAQLVDRATRALREAPPATGDDLGEVTGATASPTGPTGDPTQTEPAVDEALAPDDLDVATAVATIRFLAGEVGPREATSAAYDRAARWVGRRFTRLGYDVDLRPVDAPAGESWGVAVPAGRSVNVVATPTGFDPTEPHLVVGAHLDTVPQAPGAEDNASGVGVLLAAAEAAAVRSTRLPVVFVAFGAEEPRGPGDDNHHFGSRAYVAALGPAERRAVRAMVSLDRVGVGARVPVGSAGRSDPVQRSLLAAGRQAGVATVADPEQQSSDHWSFVREGLPGARLGSTPYAGYHDAGDVPSVVSPAQLERTGRLLLAWLAPR</sequence>
<dbReference type="PANTHER" id="PTHR12147:SF26">
    <property type="entry name" value="PEPTIDASE M28 DOMAIN-CONTAINING PROTEIN"/>
    <property type="match status" value="1"/>
</dbReference>
<dbReference type="PANTHER" id="PTHR12147">
    <property type="entry name" value="METALLOPEPTIDASE M28 FAMILY MEMBER"/>
    <property type="match status" value="1"/>
</dbReference>
<evidence type="ECO:0000313" key="3">
    <source>
        <dbReference type="EMBL" id="MBL0748160.1"/>
    </source>
</evidence>
<comment type="caution">
    <text evidence="3">The sequence shown here is derived from an EMBL/GenBank/DDBJ whole genome shotgun (WGS) entry which is preliminary data.</text>
</comment>
<dbReference type="Pfam" id="PF04389">
    <property type="entry name" value="Peptidase_M28"/>
    <property type="match status" value="1"/>
</dbReference>
<evidence type="ECO:0000313" key="4">
    <source>
        <dbReference type="Proteomes" id="UP000636918"/>
    </source>
</evidence>
<dbReference type="EMBL" id="JAERSG010000003">
    <property type="protein sequence ID" value="MBL0748160.1"/>
    <property type="molecule type" value="Genomic_DNA"/>
</dbReference>
<dbReference type="Gene3D" id="3.40.630.10">
    <property type="entry name" value="Zn peptidases"/>
    <property type="match status" value="1"/>
</dbReference>
<organism evidence="3 4">
    <name type="scientific">Nocardioides baculatus</name>
    <dbReference type="NCBI Taxonomy" id="2801337"/>
    <lineage>
        <taxon>Bacteria</taxon>
        <taxon>Bacillati</taxon>
        <taxon>Actinomycetota</taxon>
        <taxon>Actinomycetes</taxon>
        <taxon>Propionibacteriales</taxon>
        <taxon>Nocardioidaceae</taxon>
        <taxon>Nocardioides</taxon>
    </lineage>
</organism>
<feature type="domain" description="Peptidase M28" evidence="2">
    <location>
        <begin position="146"/>
        <end position="337"/>
    </location>
</feature>
<proteinExistence type="predicted"/>
<evidence type="ECO:0000259" key="2">
    <source>
        <dbReference type="Pfam" id="PF04389"/>
    </source>
</evidence>
<dbReference type="InterPro" id="IPR007484">
    <property type="entry name" value="Peptidase_M28"/>
</dbReference>
<dbReference type="SUPFAM" id="SSF53187">
    <property type="entry name" value="Zn-dependent exopeptidases"/>
    <property type="match status" value="1"/>
</dbReference>
<name>A0ABS1L957_9ACTN</name>
<feature type="compositionally biased region" description="Low complexity" evidence="1">
    <location>
        <begin position="49"/>
        <end position="63"/>
    </location>
</feature>
<accession>A0ABS1L957</accession>
<keyword evidence="4" id="KW-1185">Reference proteome</keyword>